<accession>A0A409Y924</accession>
<dbReference type="PANTHER" id="PTHR46300">
    <property type="entry name" value="P450, PUTATIVE (EUROFUNG)-RELATED-RELATED"/>
    <property type="match status" value="1"/>
</dbReference>
<dbReference type="GO" id="GO:0004497">
    <property type="term" value="F:monooxygenase activity"/>
    <property type="evidence" value="ECO:0007669"/>
    <property type="project" value="UniProtKB-KW"/>
</dbReference>
<feature type="binding site" description="axial binding residue" evidence="9">
    <location>
        <position position="328"/>
    </location>
    <ligand>
        <name>heme</name>
        <dbReference type="ChEBI" id="CHEBI:30413"/>
    </ligand>
    <ligandPart>
        <name>Fe</name>
        <dbReference type="ChEBI" id="CHEBI:18248"/>
    </ligandPart>
</feature>
<evidence type="ECO:0008006" key="13">
    <source>
        <dbReference type="Google" id="ProtNLM"/>
    </source>
</evidence>
<dbReference type="OrthoDB" id="2789670at2759"/>
<keyword evidence="4 9" id="KW-0349">Heme</keyword>
<organism evidence="11 12">
    <name type="scientific">Panaeolus cyanescens</name>
    <dbReference type="NCBI Taxonomy" id="181874"/>
    <lineage>
        <taxon>Eukaryota</taxon>
        <taxon>Fungi</taxon>
        <taxon>Dikarya</taxon>
        <taxon>Basidiomycota</taxon>
        <taxon>Agaricomycotina</taxon>
        <taxon>Agaricomycetes</taxon>
        <taxon>Agaricomycetidae</taxon>
        <taxon>Agaricales</taxon>
        <taxon>Agaricineae</taxon>
        <taxon>Galeropsidaceae</taxon>
        <taxon>Panaeolus</taxon>
    </lineage>
</organism>
<dbReference type="PROSITE" id="PS00086">
    <property type="entry name" value="CYTOCHROME_P450"/>
    <property type="match status" value="1"/>
</dbReference>
<reference evidence="11 12" key="1">
    <citation type="journal article" date="2018" name="Evol. Lett.">
        <title>Horizontal gene cluster transfer increased hallucinogenic mushroom diversity.</title>
        <authorList>
            <person name="Reynolds H.T."/>
            <person name="Vijayakumar V."/>
            <person name="Gluck-Thaler E."/>
            <person name="Korotkin H.B."/>
            <person name="Matheny P.B."/>
            <person name="Slot J.C."/>
        </authorList>
    </citation>
    <scope>NUCLEOTIDE SEQUENCE [LARGE SCALE GENOMIC DNA]</scope>
    <source>
        <strain evidence="11 12">2629</strain>
    </source>
</reference>
<keyword evidence="5 9" id="KW-0479">Metal-binding</keyword>
<dbReference type="EMBL" id="NHTK01001358">
    <property type="protein sequence ID" value="PPQ99411.1"/>
    <property type="molecule type" value="Genomic_DNA"/>
</dbReference>
<dbReference type="STRING" id="181874.A0A409Y924"/>
<gene>
    <name evidence="11" type="ORF">CVT24_005398</name>
</gene>
<evidence type="ECO:0000256" key="10">
    <source>
        <dbReference type="RuleBase" id="RU000461"/>
    </source>
</evidence>
<dbReference type="InParanoid" id="A0A409Y924"/>
<dbReference type="PRINTS" id="PR00385">
    <property type="entry name" value="P450"/>
</dbReference>
<evidence type="ECO:0000313" key="12">
    <source>
        <dbReference type="Proteomes" id="UP000284842"/>
    </source>
</evidence>
<comment type="similarity">
    <text evidence="3 10">Belongs to the cytochrome P450 family.</text>
</comment>
<keyword evidence="6 10" id="KW-0560">Oxidoreductase</keyword>
<evidence type="ECO:0000256" key="4">
    <source>
        <dbReference type="ARBA" id="ARBA00022617"/>
    </source>
</evidence>
<dbReference type="Pfam" id="PF00067">
    <property type="entry name" value="p450"/>
    <property type="match status" value="1"/>
</dbReference>
<comment type="cofactor">
    <cofactor evidence="1 9">
        <name>heme</name>
        <dbReference type="ChEBI" id="CHEBI:30413"/>
    </cofactor>
</comment>
<comment type="caution">
    <text evidence="11">The sequence shown here is derived from an EMBL/GenBank/DDBJ whole genome shotgun (WGS) entry which is preliminary data.</text>
</comment>
<evidence type="ECO:0000313" key="11">
    <source>
        <dbReference type="EMBL" id="PPQ99411.1"/>
    </source>
</evidence>
<evidence type="ECO:0000256" key="1">
    <source>
        <dbReference type="ARBA" id="ARBA00001971"/>
    </source>
</evidence>
<evidence type="ECO:0000256" key="9">
    <source>
        <dbReference type="PIRSR" id="PIRSR602401-1"/>
    </source>
</evidence>
<keyword evidence="12" id="KW-1185">Reference proteome</keyword>
<dbReference type="InterPro" id="IPR001128">
    <property type="entry name" value="Cyt_P450"/>
</dbReference>
<sequence>MNWTFNVGLMPYGPWWRRHRKVFHDHFSPSVISKYDNVQLRNARSFLGQLLETPDDFLHHIHHVFASVIMEVVYGVKIRDSKDDPYVAAMQDSIDDISVAGVPGSFMVDFLPWLKYVPAWFPGASFQKVAARARERTHRLVVTPFNEVKAAVKAGTAQPSVVMSIINELVDDSSREEEERVAQNVAAVAYVAGADTTASAVQAFFLAMALHPDAQKKAQAELDAVVGPGRLPDFSDLPSLPYLDALMKETLRWHQVVPFGVAHTTSEDDEYNGYFIPKGTVVMGNAWSMMNDPTVFEAPSVFNPDRYLKNPELRSPYEAFFGYGRRMCPGRFFSDRNLFALSSSVLSVFDILPPVDANGNPMKLEYEPMTGFVSFPSPYSCRIVPRSLAAKKLILDAQIQA</sequence>
<evidence type="ECO:0000256" key="7">
    <source>
        <dbReference type="ARBA" id="ARBA00023004"/>
    </source>
</evidence>
<dbReference type="AlphaFoldDB" id="A0A409Y924"/>
<dbReference type="InterPro" id="IPR002401">
    <property type="entry name" value="Cyt_P450_E_grp-I"/>
</dbReference>
<dbReference type="GO" id="GO:0016705">
    <property type="term" value="F:oxidoreductase activity, acting on paired donors, with incorporation or reduction of molecular oxygen"/>
    <property type="evidence" value="ECO:0007669"/>
    <property type="project" value="InterPro"/>
</dbReference>
<dbReference type="SUPFAM" id="SSF48264">
    <property type="entry name" value="Cytochrome P450"/>
    <property type="match status" value="1"/>
</dbReference>
<dbReference type="InterPro" id="IPR036396">
    <property type="entry name" value="Cyt_P450_sf"/>
</dbReference>
<dbReference type="PANTHER" id="PTHR46300:SF7">
    <property type="entry name" value="P450, PUTATIVE (EUROFUNG)-RELATED"/>
    <property type="match status" value="1"/>
</dbReference>
<evidence type="ECO:0000256" key="5">
    <source>
        <dbReference type="ARBA" id="ARBA00022723"/>
    </source>
</evidence>
<evidence type="ECO:0000256" key="8">
    <source>
        <dbReference type="ARBA" id="ARBA00023033"/>
    </source>
</evidence>
<evidence type="ECO:0000256" key="2">
    <source>
        <dbReference type="ARBA" id="ARBA00005179"/>
    </source>
</evidence>
<name>A0A409Y924_9AGAR</name>
<protein>
    <recommendedName>
        <fullName evidence="13">Cytochrome P450</fullName>
    </recommendedName>
</protein>
<evidence type="ECO:0000256" key="6">
    <source>
        <dbReference type="ARBA" id="ARBA00023002"/>
    </source>
</evidence>
<dbReference type="GO" id="GO:0005506">
    <property type="term" value="F:iron ion binding"/>
    <property type="evidence" value="ECO:0007669"/>
    <property type="project" value="InterPro"/>
</dbReference>
<dbReference type="CDD" id="cd11065">
    <property type="entry name" value="CYP64-like"/>
    <property type="match status" value="1"/>
</dbReference>
<keyword evidence="8 10" id="KW-0503">Monooxygenase</keyword>
<comment type="pathway">
    <text evidence="2">Secondary metabolite biosynthesis.</text>
</comment>
<keyword evidence="7 9" id="KW-0408">Iron</keyword>
<dbReference type="PRINTS" id="PR00463">
    <property type="entry name" value="EP450I"/>
</dbReference>
<dbReference type="InterPro" id="IPR017972">
    <property type="entry name" value="Cyt_P450_CS"/>
</dbReference>
<dbReference type="Gene3D" id="1.10.630.10">
    <property type="entry name" value="Cytochrome P450"/>
    <property type="match status" value="1"/>
</dbReference>
<proteinExistence type="inferred from homology"/>
<dbReference type="GO" id="GO:0020037">
    <property type="term" value="F:heme binding"/>
    <property type="evidence" value="ECO:0007669"/>
    <property type="project" value="InterPro"/>
</dbReference>
<dbReference type="Proteomes" id="UP000284842">
    <property type="component" value="Unassembled WGS sequence"/>
</dbReference>
<evidence type="ECO:0000256" key="3">
    <source>
        <dbReference type="ARBA" id="ARBA00010617"/>
    </source>
</evidence>
<dbReference type="InterPro" id="IPR050364">
    <property type="entry name" value="Cytochrome_P450_fung"/>
</dbReference>